<proteinExistence type="predicted"/>
<organism evidence="2 3">
    <name type="scientific">Corynebacterium matruchotii ATCC 33806</name>
    <dbReference type="NCBI Taxonomy" id="566549"/>
    <lineage>
        <taxon>Bacteria</taxon>
        <taxon>Bacillati</taxon>
        <taxon>Actinomycetota</taxon>
        <taxon>Actinomycetes</taxon>
        <taxon>Mycobacteriales</taxon>
        <taxon>Corynebacteriaceae</taxon>
        <taxon>Corynebacterium</taxon>
    </lineage>
</organism>
<feature type="transmembrane region" description="Helical" evidence="1">
    <location>
        <begin position="137"/>
        <end position="164"/>
    </location>
</feature>
<comment type="caution">
    <text evidence="2">The sequence shown here is derived from an EMBL/GenBank/DDBJ whole genome shotgun (WGS) entry which is preliminary data.</text>
</comment>
<name>C0E532_9CORY</name>
<gene>
    <name evidence="2" type="ORF">CORMATOL_02108</name>
</gene>
<dbReference type="HOGENOM" id="CLU_106273_2_1_11"/>
<keyword evidence="1" id="KW-0472">Membrane</keyword>
<keyword evidence="1" id="KW-1133">Transmembrane helix</keyword>
<evidence type="ECO:0000313" key="3">
    <source>
        <dbReference type="Proteomes" id="UP000006247"/>
    </source>
</evidence>
<evidence type="ECO:0008006" key="4">
    <source>
        <dbReference type="Google" id="ProtNLM"/>
    </source>
</evidence>
<protein>
    <recommendedName>
        <fullName evidence="4">Phage holin family protein</fullName>
    </recommendedName>
</protein>
<dbReference type="Proteomes" id="UP000006247">
    <property type="component" value="Unassembled WGS sequence"/>
</dbReference>
<dbReference type="AlphaFoldDB" id="C0E532"/>
<sequence>MRRNNREKTKNQQQSTQLIHVSGQFMAPLAVTKKYSGRKTHVSNDEGMFTGAKKPQVNSIPLSDVDTNTKGSIGELVSNATEQISSLMRAEIELAKAEIQVEAKKGAIGGGLFTVAGVIALYSSFFFFFALAEVLKIWLWAWAAYLIIFFAMLLFAALLAFIGFRKVKQIKAPKKTIESVAELRALRPGNAEAALNARSTDR</sequence>
<dbReference type="EMBL" id="ACEB01000030">
    <property type="protein sequence ID" value="EEG26405.1"/>
    <property type="molecule type" value="Genomic_DNA"/>
</dbReference>
<dbReference type="Pfam" id="PF07332">
    <property type="entry name" value="Phage_holin_3_6"/>
    <property type="match status" value="1"/>
</dbReference>
<evidence type="ECO:0000256" key="1">
    <source>
        <dbReference type="SAM" id="Phobius"/>
    </source>
</evidence>
<evidence type="ECO:0000313" key="2">
    <source>
        <dbReference type="EMBL" id="EEG26405.1"/>
    </source>
</evidence>
<keyword evidence="1" id="KW-0812">Transmembrane</keyword>
<reference evidence="2 3" key="1">
    <citation type="submission" date="2009-01" db="EMBL/GenBank/DDBJ databases">
        <authorList>
            <person name="Fulton L."/>
            <person name="Clifton S."/>
            <person name="Chinwalla A.T."/>
            <person name="Mitreva M."/>
            <person name="Sodergren E."/>
            <person name="Weinstock G."/>
            <person name="Clifton S."/>
            <person name="Dooling D.J."/>
            <person name="Fulton B."/>
            <person name="Minx P."/>
            <person name="Pepin K.H."/>
            <person name="Johnson M."/>
            <person name="Bhonagiri V."/>
            <person name="Nash W.E."/>
            <person name="Mardis E.R."/>
            <person name="Wilson R.K."/>
        </authorList>
    </citation>
    <scope>NUCLEOTIDE SEQUENCE [LARGE SCALE GENOMIC DNA]</scope>
    <source>
        <strain evidence="2 3">ATCC 33806</strain>
    </source>
</reference>
<feature type="transmembrane region" description="Helical" evidence="1">
    <location>
        <begin position="106"/>
        <end position="131"/>
    </location>
</feature>
<accession>C0E532</accession>
<dbReference type="InterPro" id="IPR009937">
    <property type="entry name" value="Phage_holin_3_6"/>
</dbReference>